<protein>
    <recommendedName>
        <fullName evidence="8">HAT C-terminal dimerisation domain-containing protein</fullName>
    </recommendedName>
</protein>
<keyword evidence="4" id="KW-0862">Zinc</keyword>
<evidence type="ECO:0000313" key="6">
    <source>
        <dbReference type="EMBL" id="CZS97989.1"/>
    </source>
</evidence>
<evidence type="ECO:0000256" key="1">
    <source>
        <dbReference type="ARBA" id="ARBA00004123"/>
    </source>
</evidence>
<dbReference type="InterPro" id="IPR012337">
    <property type="entry name" value="RNaseH-like_sf"/>
</dbReference>
<evidence type="ECO:0008006" key="8">
    <source>
        <dbReference type="Google" id="ProtNLM"/>
    </source>
</evidence>
<dbReference type="InterPro" id="IPR052035">
    <property type="entry name" value="ZnF_BED_domain_contain"/>
</dbReference>
<evidence type="ECO:0000256" key="2">
    <source>
        <dbReference type="ARBA" id="ARBA00022723"/>
    </source>
</evidence>
<keyword evidence="2" id="KW-0479">Metal-binding</keyword>
<dbReference type="PANTHER" id="PTHR46481">
    <property type="entry name" value="ZINC FINGER BED DOMAIN-CONTAINING PROTEIN 4"/>
    <property type="match status" value="1"/>
</dbReference>
<evidence type="ECO:0000256" key="4">
    <source>
        <dbReference type="ARBA" id="ARBA00022833"/>
    </source>
</evidence>
<keyword evidence="3" id="KW-0863">Zinc-finger</keyword>
<proteinExistence type="predicted"/>
<sequence length="382" mass="44215">MSTSEPPREDPTEPRLVTIKCLYKGCTLGIYSLRGTKRPASLIKEAFNLKRWVTIYYINSSFKLKLYAISMAYLSEPYYGKYMFKVLSKALEEWNIQDSIISITRDNASSNDTLIRAFIKDYDMKGIKFQGDIACLAHVLNLVVQDILKNIIKDAYSELDNRGDIANIENNREEDLSNNTSLWKKIRTIILGLKYSGENNRALKSRSFKKYKSILLLSEGELEYIRKCLRIFDIFVKTTTKLQAEKYLTIYYLVPEVYKIYTRPETIRDEYNIEPFTSAINKGIAKLRKYYPISGITEYNKALYISLILDPRIKIDGLSLLGLSNGIISDIKRKLREEYNFLKAEANIDLLILNREIIPLDEEDLNIYITTCSSVSISYKVK</sequence>
<dbReference type="GO" id="GO:0008270">
    <property type="term" value="F:zinc ion binding"/>
    <property type="evidence" value="ECO:0007669"/>
    <property type="project" value="UniProtKB-KW"/>
</dbReference>
<keyword evidence="5" id="KW-0539">Nucleus</keyword>
<evidence type="ECO:0000313" key="7">
    <source>
        <dbReference type="Proteomes" id="UP000178912"/>
    </source>
</evidence>
<keyword evidence="7" id="KW-1185">Reference proteome</keyword>
<dbReference type="SUPFAM" id="SSF53098">
    <property type="entry name" value="Ribonuclease H-like"/>
    <property type="match status" value="1"/>
</dbReference>
<dbReference type="AlphaFoldDB" id="A0A1E1KIX6"/>
<evidence type="ECO:0000256" key="3">
    <source>
        <dbReference type="ARBA" id="ARBA00022771"/>
    </source>
</evidence>
<comment type="subcellular location">
    <subcellularLocation>
        <location evidence="1">Nucleus</location>
    </subcellularLocation>
</comment>
<dbReference type="OrthoDB" id="1607513at2759"/>
<organism evidence="6 7">
    <name type="scientific">Rhynchosporium agropyri</name>
    <dbReference type="NCBI Taxonomy" id="914238"/>
    <lineage>
        <taxon>Eukaryota</taxon>
        <taxon>Fungi</taxon>
        <taxon>Dikarya</taxon>
        <taxon>Ascomycota</taxon>
        <taxon>Pezizomycotina</taxon>
        <taxon>Leotiomycetes</taxon>
        <taxon>Helotiales</taxon>
        <taxon>Ploettnerulaceae</taxon>
        <taxon>Rhynchosporium</taxon>
    </lineage>
</organism>
<dbReference type="PANTHER" id="PTHR46481:SF10">
    <property type="entry name" value="ZINC FINGER BED DOMAIN-CONTAINING PROTEIN 39"/>
    <property type="match status" value="1"/>
</dbReference>
<evidence type="ECO:0000256" key="5">
    <source>
        <dbReference type="ARBA" id="ARBA00023242"/>
    </source>
</evidence>
<dbReference type="Proteomes" id="UP000178912">
    <property type="component" value="Unassembled WGS sequence"/>
</dbReference>
<dbReference type="EMBL" id="FJUX01000034">
    <property type="protein sequence ID" value="CZS97989.1"/>
    <property type="molecule type" value="Genomic_DNA"/>
</dbReference>
<reference evidence="7" key="1">
    <citation type="submission" date="2016-03" db="EMBL/GenBank/DDBJ databases">
        <authorList>
            <person name="Guldener U."/>
        </authorList>
    </citation>
    <scope>NUCLEOTIDE SEQUENCE [LARGE SCALE GENOMIC DNA]</scope>
    <source>
        <strain evidence="7">04CH-RAC-A.6.1</strain>
    </source>
</reference>
<gene>
    <name evidence="6" type="ORF">RAG0_06877</name>
</gene>
<name>A0A1E1KIX6_9HELO</name>
<accession>A0A1E1KIX6</accession>
<dbReference type="GO" id="GO:0005634">
    <property type="term" value="C:nucleus"/>
    <property type="evidence" value="ECO:0007669"/>
    <property type="project" value="UniProtKB-SubCell"/>
</dbReference>